<dbReference type="PANTHER" id="PTHR45651">
    <property type="entry name" value="CYCLIC NUCLEOTIDE-GATED ION CHANNEL 15-RELATED-RELATED"/>
    <property type="match status" value="1"/>
</dbReference>
<dbReference type="CDD" id="cd00038">
    <property type="entry name" value="CAP_ED"/>
    <property type="match status" value="1"/>
</dbReference>
<keyword evidence="1" id="KW-0813">Transport</keyword>
<organism evidence="4 5">
    <name type="scientific">Vitis vinifera</name>
    <name type="common">Grape</name>
    <dbReference type="NCBI Taxonomy" id="29760"/>
    <lineage>
        <taxon>Eukaryota</taxon>
        <taxon>Viridiplantae</taxon>
        <taxon>Streptophyta</taxon>
        <taxon>Embryophyta</taxon>
        <taxon>Tracheophyta</taxon>
        <taxon>Spermatophyta</taxon>
        <taxon>Magnoliopsida</taxon>
        <taxon>eudicotyledons</taxon>
        <taxon>Gunneridae</taxon>
        <taxon>Pentapetalae</taxon>
        <taxon>rosids</taxon>
        <taxon>Vitales</taxon>
        <taxon>Vitaceae</taxon>
        <taxon>Viteae</taxon>
        <taxon>Vitis</taxon>
    </lineage>
</organism>
<keyword evidence="2" id="KW-0407">Ion channel</keyword>
<dbReference type="PANTHER" id="PTHR45651:SF39">
    <property type="entry name" value="CYCLIC NUCLEOTIDE-GATED ION CHANNEL 18"/>
    <property type="match status" value="1"/>
</dbReference>
<evidence type="ECO:0000259" key="3">
    <source>
        <dbReference type="PROSITE" id="PS50042"/>
    </source>
</evidence>
<dbReference type="InterPro" id="IPR000595">
    <property type="entry name" value="cNMP-bd_dom"/>
</dbReference>
<evidence type="ECO:0000313" key="4">
    <source>
        <dbReference type="EMBL" id="RVX18275.1"/>
    </source>
</evidence>
<accession>A0A438KAN7</accession>
<dbReference type="GO" id="GO:0016020">
    <property type="term" value="C:membrane"/>
    <property type="evidence" value="ECO:0007669"/>
    <property type="project" value="UniProtKB-SubCell"/>
</dbReference>
<sequence length="225" mass="25386">MKKPFCAPYLWTFDVKFKGIFVWPLSIVENEFYSTTYLLMRGQLESNPSFSMLLRASAQQMESGQASSLHKGCLDRCVMMPLLVVSTCWRYGAMCDSPLTWTGWVKDVARSGEGAYMVQIGRSGTYSLYPGRIEDMRHVVPFFSQMDDQLLDAICERLVSSLSTQDAYIVREGDPVNEMLFIIRGQRESSTANGGQSSFFNSITLRPGDFCGKELLTWALMPLQA</sequence>
<feature type="domain" description="Cyclic nucleotide-binding" evidence="3">
    <location>
        <begin position="142"/>
        <end position="225"/>
    </location>
</feature>
<name>A0A438KAN7_VITVI</name>
<dbReference type="InterPro" id="IPR014710">
    <property type="entry name" value="RmlC-like_jellyroll"/>
</dbReference>
<dbReference type="GO" id="GO:0034220">
    <property type="term" value="P:monoatomic ion transmembrane transport"/>
    <property type="evidence" value="ECO:0007669"/>
    <property type="project" value="UniProtKB-KW"/>
</dbReference>
<evidence type="ECO:0000256" key="2">
    <source>
        <dbReference type="ARBA" id="ARBA00023303"/>
    </source>
</evidence>
<evidence type="ECO:0000256" key="1">
    <source>
        <dbReference type="ARBA" id="ARBA00023286"/>
    </source>
</evidence>
<dbReference type="EMBL" id="QGNW01000011">
    <property type="protein sequence ID" value="RVX18275.1"/>
    <property type="molecule type" value="Genomic_DNA"/>
</dbReference>
<dbReference type="PROSITE" id="PS50042">
    <property type="entry name" value="CNMP_BINDING_3"/>
    <property type="match status" value="1"/>
</dbReference>
<proteinExistence type="predicted"/>
<reference evidence="4 5" key="1">
    <citation type="journal article" date="2018" name="PLoS Genet.">
        <title>Population sequencing reveals clonal diversity and ancestral inbreeding in the grapevine cultivar Chardonnay.</title>
        <authorList>
            <person name="Roach M.J."/>
            <person name="Johnson D.L."/>
            <person name="Bohlmann J."/>
            <person name="van Vuuren H.J."/>
            <person name="Jones S.J."/>
            <person name="Pretorius I.S."/>
            <person name="Schmidt S.A."/>
            <person name="Borneman A.R."/>
        </authorList>
    </citation>
    <scope>NUCLEOTIDE SEQUENCE [LARGE SCALE GENOMIC DNA]</scope>
    <source>
        <strain evidence="5">cv. Chardonnay</strain>
        <tissue evidence="4">Leaf</tissue>
    </source>
</reference>
<evidence type="ECO:0000313" key="5">
    <source>
        <dbReference type="Proteomes" id="UP000288805"/>
    </source>
</evidence>
<gene>
    <name evidence="4" type="primary">CNGC16_1</name>
    <name evidence="4" type="ORF">CK203_006646</name>
</gene>
<dbReference type="Proteomes" id="UP000288805">
    <property type="component" value="Unassembled WGS sequence"/>
</dbReference>
<dbReference type="SUPFAM" id="SSF51206">
    <property type="entry name" value="cAMP-binding domain-like"/>
    <property type="match status" value="1"/>
</dbReference>
<comment type="caution">
    <text evidence="4">The sequence shown here is derived from an EMBL/GenBank/DDBJ whole genome shotgun (WGS) entry which is preliminary data.</text>
</comment>
<keyword evidence="1" id="KW-1071">Ligand-gated ion channel</keyword>
<dbReference type="AlphaFoldDB" id="A0A438KAN7"/>
<dbReference type="Gene3D" id="2.60.120.10">
    <property type="entry name" value="Jelly Rolls"/>
    <property type="match status" value="1"/>
</dbReference>
<keyword evidence="1" id="KW-0406">Ion transport</keyword>
<dbReference type="InterPro" id="IPR018490">
    <property type="entry name" value="cNMP-bd_dom_sf"/>
</dbReference>
<protein>
    <submittedName>
        <fullName evidence="4">Putative cyclic nucleotide-gated ion channel 16</fullName>
    </submittedName>
</protein>